<evidence type="ECO:0000256" key="2">
    <source>
        <dbReference type="ARBA" id="ARBA00022692"/>
    </source>
</evidence>
<dbReference type="GO" id="GO:0016020">
    <property type="term" value="C:membrane"/>
    <property type="evidence" value="ECO:0007669"/>
    <property type="project" value="UniProtKB-SubCell"/>
</dbReference>
<feature type="transmembrane region" description="Helical" evidence="5">
    <location>
        <begin position="233"/>
        <end position="252"/>
    </location>
</feature>
<evidence type="ECO:0000256" key="5">
    <source>
        <dbReference type="SAM" id="Phobius"/>
    </source>
</evidence>
<proteinExistence type="predicted"/>
<comment type="caution">
    <text evidence="6">The sequence shown here is derived from an EMBL/GenBank/DDBJ whole genome shotgun (WGS) entry which is preliminary data.</text>
</comment>
<dbReference type="PANTHER" id="PTHR31465:SF13">
    <property type="entry name" value="RTA1 DOMAIN PROTEIN-RELATED"/>
    <property type="match status" value="1"/>
</dbReference>
<feature type="transmembrane region" description="Helical" evidence="5">
    <location>
        <begin position="20"/>
        <end position="37"/>
    </location>
</feature>
<evidence type="ECO:0000256" key="3">
    <source>
        <dbReference type="ARBA" id="ARBA00022989"/>
    </source>
</evidence>
<evidence type="ECO:0008006" key="8">
    <source>
        <dbReference type="Google" id="ProtNLM"/>
    </source>
</evidence>
<keyword evidence="7" id="KW-1185">Reference proteome</keyword>
<dbReference type="Proteomes" id="UP000223968">
    <property type="component" value="Unassembled WGS sequence"/>
</dbReference>
<evidence type="ECO:0000313" key="7">
    <source>
        <dbReference type="Proteomes" id="UP000223968"/>
    </source>
</evidence>
<dbReference type="InterPro" id="IPR007568">
    <property type="entry name" value="RTA1"/>
</dbReference>
<feature type="transmembrane region" description="Helical" evidence="5">
    <location>
        <begin position="120"/>
        <end position="141"/>
    </location>
</feature>
<name>A0A2B7XAE0_9EURO</name>
<accession>A0A2B7XAE0</accession>
<keyword evidence="4 5" id="KW-0472">Membrane</keyword>
<evidence type="ECO:0000313" key="6">
    <source>
        <dbReference type="EMBL" id="PGH05859.1"/>
    </source>
</evidence>
<feature type="transmembrane region" description="Helical" evidence="5">
    <location>
        <begin position="161"/>
        <end position="181"/>
    </location>
</feature>
<dbReference type="EMBL" id="PDNB01000122">
    <property type="protein sequence ID" value="PGH05859.1"/>
    <property type="molecule type" value="Genomic_DNA"/>
</dbReference>
<protein>
    <recommendedName>
        <fullName evidence="8">RTA1 domain-containing protein</fullName>
    </recommendedName>
</protein>
<evidence type="ECO:0000256" key="1">
    <source>
        <dbReference type="ARBA" id="ARBA00004141"/>
    </source>
</evidence>
<keyword evidence="3 5" id="KW-1133">Transmembrane helix</keyword>
<sequence length="322" mass="35807">MGGPGTEGFSYFQYHPAKGASAAFAALWIISGMLHLWQNNLRYKTWRMGFLLPWISIVFAVGYTLREVAAHGHYGNLKLFIATTCFIFCAPPIYLAIISIIFGRVLYYVPWLSPMHPGRVISTFLGFDGIIEGLAGTGASLTSNLDNSEATRKVGDAIIKASILAQIPVFTSFFLLVAVFHRRLHKAGIHSSNLCKVLITLYLACLLIMIRNIFRIVETFQGWGSSMGSTEAYFWGLDAVSVFVITVMMNLYPPASYLPRSYKTYLARDGKTELTGPGWVDDRHFLLTVFDPFDITGAIKGKDKKMAFWEEDGVRAEGPSQA</sequence>
<keyword evidence="2 5" id="KW-0812">Transmembrane</keyword>
<dbReference type="STRING" id="1447875.A0A2B7XAE0"/>
<feature type="transmembrane region" description="Helical" evidence="5">
    <location>
        <begin position="49"/>
        <end position="65"/>
    </location>
</feature>
<feature type="transmembrane region" description="Helical" evidence="5">
    <location>
        <begin position="193"/>
        <end position="213"/>
    </location>
</feature>
<dbReference type="AlphaFoldDB" id="A0A2B7XAE0"/>
<comment type="subcellular location">
    <subcellularLocation>
        <location evidence="1">Membrane</location>
        <topology evidence="1">Multi-pass membrane protein</topology>
    </subcellularLocation>
</comment>
<feature type="transmembrane region" description="Helical" evidence="5">
    <location>
        <begin position="77"/>
        <end position="108"/>
    </location>
</feature>
<dbReference type="PANTHER" id="PTHR31465">
    <property type="entry name" value="PROTEIN RTA1-RELATED"/>
    <property type="match status" value="1"/>
</dbReference>
<reference evidence="6 7" key="1">
    <citation type="submission" date="2017-10" db="EMBL/GenBank/DDBJ databases">
        <title>Comparative genomics in systemic dimorphic fungi from Ajellomycetaceae.</title>
        <authorList>
            <person name="Munoz J.F."/>
            <person name="Mcewen J.G."/>
            <person name="Clay O.K."/>
            <person name="Cuomo C.A."/>
        </authorList>
    </citation>
    <scope>NUCLEOTIDE SEQUENCE [LARGE SCALE GENOMIC DNA]</scope>
    <source>
        <strain evidence="6 7">UAMH5409</strain>
    </source>
</reference>
<dbReference type="OrthoDB" id="3358017at2759"/>
<organism evidence="6 7">
    <name type="scientific">Helicocarpus griseus UAMH5409</name>
    <dbReference type="NCBI Taxonomy" id="1447875"/>
    <lineage>
        <taxon>Eukaryota</taxon>
        <taxon>Fungi</taxon>
        <taxon>Dikarya</taxon>
        <taxon>Ascomycota</taxon>
        <taxon>Pezizomycotina</taxon>
        <taxon>Eurotiomycetes</taxon>
        <taxon>Eurotiomycetidae</taxon>
        <taxon>Onygenales</taxon>
        <taxon>Ajellomycetaceae</taxon>
        <taxon>Helicocarpus</taxon>
    </lineage>
</organism>
<dbReference type="Pfam" id="PF04479">
    <property type="entry name" value="RTA1"/>
    <property type="match status" value="1"/>
</dbReference>
<gene>
    <name evidence="6" type="ORF">AJ79_06701</name>
</gene>
<evidence type="ECO:0000256" key="4">
    <source>
        <dbReference type="ARBA" id="ARBA00023136"/>
    </source>
</evidence>